<dbReference type="Proteomes" id="UP000218288">
    <property type="component" value="Chromosome"/>
</dbReference>
<gene>
    <name evidence="1" type="ORF">MPPM_1639</name>
</gene>
<organism evidence="1 2">
    <name type="scientific">Methylorubrum populi</name>
    <dbReference type="NCBI Taxonomy" id="223967"/>
    <lineage>
        <taxon>Bacteria</taxon>
        <taxon>Pseudomonadati</taxon>
        <taxon>Pseudomonadota</taxon>
        <taxon>Alphaproteobacteria</taxon>
        <taxon>Hyphomicrobiales</taxon>
        <taxon>Methylobacteriaceae</taxon>
        <taxon>Methylorubrum</taxon>
    </lineage>
</organism>
<name>A0A160PCU5_9HYPH</name>
<evidence type="ECO:0000313" key="2">
    <source>
        <dbReference type="Proteomes" id="UP000218288"/>
    </source>
</evidence>
<evidence type="ECO:0000313" key="1">
    <source>
        <dbReference type="EMBL" id="BAU90244.1"/>
    </source>
</evidence>
<accession>A0A160PCU5</accession>
<dbReference type="AlphaFoldDB" id="A0A160PCU5"/>
<proteinExistence type="predicted"/>
<dbReference type="EMBL" id="AP014809">
    <property type="protein sequence ID" value="BAU90244.1"/>
    <property type="molecule type" value="Genomic_DNA"/>
</dbReference>
<reference evidence="1 2" key="1">
    <citation type="journal article" date="2016" name="Genome Announc.">
        <title>Complete Genome Sequence of Methylobacterium populi P-1M, Isolated from Pink-Pigmented Household Biofilm.</title>
        <authorList>
            <person name="Morohoshi T."/>
            <person name="Ikeda T."/>
        </authorList>
    </citation>
    <scope>NUCLEOTIDE SEQUENCE [LARGE SCALE GENOMIC DNA]</scope>
    <source>
        <strain evidence="1 2">P-1M</strain>
    </source>
</reference>
<protein>
    <submittedName>
        <fullName evidence="1">Uncharacterized protein</fullName>
    </submittedName>
</protein>
<sequence length="103" mass="10178">MGHAASLGLIAAPKQVSEIDDMIARIAAGAILGLALTTAASAQSYNAPAGIPAVTAPGGLVGIAGPGNVERYLDRDGRHGTVSVDGVYTTGSTARGARTVHGR</sequence>